<evidence type="ECO:0000256" key="5">
    <source>
        <dbReference type="ARBA" id="ARBA00024045"/>
    </source>
</evidence>
<dbReference type="AlphaFoldDB" id="A0AAE1JHM0"/>
<keyword evidence="9" id="KW-1185">Reference proteome</keyword>
<evidence type="ECO:0000256" key="2">
    <source>
        <dbReference type="ARBA" id="ARBA00022723"/>
    </source>
</evidence>
<reference evidence="8" key="1">
    <citation type="submission" date="2023-10" db="EMBL/GenBank/DDBJ databases">
        <title>Chromosome-level genome of the transformable northern wattle, Acacia crassicarpa.</title>
        <authorList>
            <person name="Massaro I."/>
            <person name="Sinha N.R."/>
            <person name="Poethig S."/>
            <person name="Leichty A.R."/>
        </authorList>
    </citation>
    <scope>NUCLEOTIDE SEQUENCE</scope>
    <source>
        <strain evidence="8">Acra3RX</strain>
        <tissue evidence="8">Leaf</tissue>
    </source>
</reference>
<sequence>MKKFAVIKLDLEDDKAKQKALKTVSALTGIDFISMDMKQKKLTVMGTVDPISVVSKLRKYWSTDLILVGPVPEKKEEPKKEEPKKEGEKKEEPKKEGEKKEEEKKEEGKKEEEKKEEGKKDEKKDNEKKKEAALVPAPAPIHPPLIVPDPAYLEMIRGGYNRPYYPLMAYNTHMGNNPHMAYHAPMASYPVQSVEDNPNTCVIF</sequence>
<dbReference type="Pfam" id="PF00403">
    <property type="entry name" value="HMA"/>
    <property type="match status" value="1"/>
</dbReference>
<keyword evidence="2" id="KW-0479">Metal-binding</keyword>
<proteinExistence type="inferred from homology"/>
<keyword evidence="4" id="KW-0636">Prenylation</keyword>
<comment type="caution">
    <text evidence="8">The sequence shown here is derived from an EMBL/GenBank/DDBJ whole genome shotgun (WGS) entry which is preliminary data.</text>
</comment>
<keyword evidence="3" id="KW-0449">Lipoprotein</keyword>
<dbReference type="PANTHER" id="PTHR45811">
    <property type="entry name" value="COPPER TRANSPORT PROTEIN FAMILY-RELATED"/>
    <property type="match status" value="1"/>
</dbReference>
<keyword evidence="1" id="KW-0488">Methylation</keyword>
<organism evidence="8 9">
    <name type="scientific">Acacia crassicarpa</name>
    <name type="common">northern wattle</name>
    <dbReference type="NCBI Taxonomy" id="499986"/>
    <lineage>
        <taxon>Eukaryota</taxon>
        <taxon>Viridiplantae</taxon>
        <taxon>Streptophyta</taxon>
        <taxon>Embryophyta</taxon>
        <taxon>Tracheophyta</taxon>
        <taxon>Spermatophyta</taxon>
        <taxon>Magnoliopsida</taxon>
        <taxon>eudicotyledons</taxon>
        <taxon>Gunneridae</taxon>
        <taxon>Pentapetalae</taxon>
        <taxon>rosids</taxon>
        <taxon>fabids</taxon>
        <taxon>Fabales</taxon>
        <taxon>Fabaceae</taxon>
        <taxon>Caesalpinioideae</taxon>
        <taxon>mimosoid clade</taxon>
        <taxon>Acacieae</taxon>
        <taxon>Acacia</taxon>
    </lineage>
</organism>
<dbReference type="EMBL" id="JAWXYG010000006">
    <property type="protein sequence ID" value="KAK4268832.1"/>
    <property type="molecule type" value="Genomic_DNA"/>
</dbReference>
<dbReference type="PROSITE" id="PS50846">
    <property type="entry name" value="HMA_2"/>
    <property type="match status" value="1"/>
</dbReference>
<evidence type="ECO:0000256" key="1">
    <source>
        <dbReference type="ARBA" id="ARBA00022481"/>
    </source>
</evidence>
<feature type="region of interest" description="Disordered" evidence="6">
    <location>
        <begin position="72"/>
        <end position="135"/>
    </location>
</feature>
<evidence type="ECO:0000313" key="8">
    <source>
        <dbReference type="EMBL" id="KAK4268832.1"/>
    </source>
</evidence>
<evidence type="ECO:0000256" key="6">
    <source>
        <dbReference type="SAM" id="MobiDB-lite"/>
    </source>
</evidence>
<accession>A0AAE1JHM0</accession>
<dbReference type="GO" id="GO:0046872">
    <property type="term" value="F:metal ion binding"/>
    <property type="evidence" value="ECO:0007669"/>
    <property type="project" value="UniProtKB-KW"/>
</dbReference>
<dbReference type="Gene3D" id="3.30.70.100">
    <property type="match status" value="1"/>
</dbReference>
<evidence type="ECO:0000256" key="4">
    <source>
        <dbReference type="ARBA" id="ARBA00023289"/>
    </source>
</evidence>
<evidence type="ECO:0000259" key="7">
    <source>
        <dbReference type="PROSITE" id="PS50846"/>
    </source>
</evidence>
<name>A0AAE1JHM0_9FABA</name>
<feature type="domain" description="HMA" evidence="7">
    <location>
        <begin position="2"/>
        <end position="69"/>
    </location>
</feature>
<dbReference type="PANTHER" id="PTHR45811:SF35">
    <property type="entry name" value="HEAVY METAL-ASSOCIATED ISOPRENYLATED PLANT PROTEIN 39"/>
    <property type="match status" value="1"/>
</dbReference>
<gene>
    <name evidence="8" type="ORF">QN277_022065</name>
</gene>
<evidence type="ECO:0000313" key="9">
    <source>
        <dbReference type="Proteomes" id="UP001293593"/>
    </source>
</evidence>
<feature type="compositionally biased region" description="Basic and acidic residues" evidence="6">
    <location>
        <begin position="72"/>
        <end position="132"/>
    </location>
</feature>
<protein>
    <recommendedName>
        <fullName evidence="7">HMA domain-containing protein</fullName>
    </recommendedName>
</protein>
<comment type="similarity">
    <text evidence="5">Belongs to the HIPP family.</text>
</comment>
<dbReference type="Proteomes" id="UP001293593">
    <property type="component" value="Unassembled WGS sequence"/>
</dbReference>
<dbReference type="InterPro" id="IPR006121">
    <property type="entry name" value="HMA_dom"/>
</dbReference>
<dbReference type="InterPro" id="IPR051863">
    <property type="entry name" value="HIPP"/>
</dbReference>
<evidence type="ECO:0000256" key="3">
    <source>
        <dbReference type="ARBA" id="ARBA00023288"/>
    </source>
</evidence>